<dbReference type="Proteomes" id="UP000808337">
    <property type="component" value="Unassembled WGS sequence"/>
</dbReference>
<accession>A0A9D7SZ14</accession>
<dbReference type="PANTHER" id="PTHR11803:SF39">
    <property type="entry name" value="2-IMINOBUTANOATE_2-IMINOPROPANOATE DEAMINASE"/>
    <property type="match status" value="1"/>
</dbReference>
<gene>
    <name evidence="2" type="ORF">IPP15_19720</name>
</gene>
<protein>
    <submittedName>
        <fullName evidence="2">RidA family protein</fullName>
    </submittedName>
</protein>
<dbReference type="FunFam" id="3.30.1330.40:FF:000001">
    <property type="entry name" value="L-PSP family endoribonuclease"/>
    <property type="match status" value="1"/>
</dbReference>
<dbReference type="GO" id="GO:0005829">
    <property type="term" value="C:cytosol"/>
    <property type="evidence" value="ECO:0007669"/>
    <property type="project" value="TreeGrafter"/>
</dbReference>
<dbReference type="EMBL" id="JADKGY010000029">
    <property type="protein sequence ID" value="MBK9984562.1"/>
    <property type="molecule type" value="Genomic_DNA"/>
</dbReference>
<dbReference type="Pfam" id="PF01042">
    <property type="entry name" value="Ribonuc_L-PSP"/>
    <property type="match status" value="1"/>
</dbReference>
<dbReference type="SUPFAM" id="SSF55298">
    <property type="entry name" value="YjgF-like"/>
    <property type="match status" value="1"/>
</dbReference>
<dbReference type="PROSITE" id="PS01094">
    <property type="entry name" value="UPF0076"/>
    <property type="match status" value="1"/>
</dbReference>
<dbReference type="InterPro" id="IPR035959">
    <property type="entry name" value="RutC-like_sf"/>
</dbReference>
<dbReference type="InterPro" id="IPR019897">
    <property type="entry name" value="RidA_CS"/>
</dbReference>
<dbReference type="PANTHER" id="PTHR11803">
    <property type="entry name" value="2-IMINOBUTANOATE/2-IMINOPROPANOATE DEAMINASE RIDA"/>
    <property type="match status" value="1"/>
</dbReference>
<dbReference type="InterPro" id="IPR006056">
    <property type="entry name" value="RidA"/>
</dbReference>
<comment type="caution">
    <text evidence="2">The sequence shown here is derived from an EMBL/GenBank/DDBJ whole genome shotgun (WGS) entry which is preliminary data.</text>
</comment>
<organism evidence="2 3">
    <name type="scientific">Candidatus Opimibacter skivensis</name>
    <dbReference type="NCBI Taxonomy" id="2982028"/>
    <lineage>
        <taxon>Bacteria</taxon>
        <taxon>Pseudomonadati</taxon>
        <taxon>Bacteroidota</taxon>
        <taxon>Saprospiria</taxon>
        <taxon>Saprospirales</taxon>
        <taxon>Saprospiraceae</taxon>
        <taxon>Candidatus Opimibacter</taxon>
    </lineage>
</organism>
<dbReference type="Gene3D" id="3.30.1330.40">
    <property type="entry name" value="RutC-like"/>
    <property type="match status" value="1"/>
</dbReference>
<evidence type="ECO:0000313" key="2">
    <source>
        <dbReference type="EMBL" id="MBK9984562.1"/>
    </source>
</evidence>
<dbReference type="GO" id="GO:0019239">
    <property type="term" value="F:deaminase activity"/>
    <property type="evidence" value="ECO:0007669"/>
    <property type="project" value="TreeGrafter"/>
</dbReference>
<evidence type="ECO:0000313" key="3">
    <source>
        <dbReference type="Proteomes" id="UP000808337"/>
    </source>
</evidence>
<dbReference type="CDD" id="cd00448">
    <property type="entry name" value="YjgF_YER057c_UK114_family"/>
    <property type="match status" value="1"/>
</dbReference>
<reference evidence="2 3" key="1">
    <citation type="submission" date="2020-10" db="EMBL/GenBank/DDBJ databases">
        <title>Connecting structure to function with the recovery of over 1000 high-quality activated sludge metagenome-assembled genomes encoding full-length rRNA genes using long-read sequencing.</title>
        <authorList>
            <person name="Singleton C.M."/>
            <person name="Petriglieri F."/>
            <person name="Kristensen J.M."/>
            <person name="Kirkegaard R.H."/>
            <person name="Michaelsen T.Y."/>
            <person name="Andersen M.H."/>
            <person name="Karst S.M."/>
            <person name="Dueholm M.S."/>
            <person name="Nielsen P.H."/>
            <person name="Albertsen M."/>
        </authorList>
    </citation>
    <scope>NUCLEOTIDE SEQUENCE [LARGE SCALE GENOMIC DNA]</scope>
    <source>
        <strain evidence="2">Ribe_18-Q3-R11-54_MAXAC.273</strain>
    </source>
</reference>
<name>A0A9D7SZ14_9BACT</name>
<dbReference type="InterPro" id="IPR006175">
    <property type="entry name" value="YjgF/YER057c/UK114"/>
</dbReference>
<sequence length="129" mass="13881">MKQAHLTTNAPAPIGPYSQAIQAGKTLYISGQIAIDPSTGELVTTTIEDETHQVLKNIGAILIEADLDYNDVVSCTVFVTDMNLFSRINAVYATYFNEGIPPARALVQVSALPKFVNIEISAIAHFGSK</sequence>
<evidence type="ECO:0000256" key="1">
    <source>
        <dbReference type="ARBA" id="ARBA00010552"/>
    </source>
</evidence>
<dbReference type="NCBIfam" id="TIGR00004">
    <property type="entry name" value="Rid family detoxifying hydrolase"/>
    <property type="match status" value="1"/>
</dbReference>
<dbReference type="AlphaFoldDB" id="A0A9D7SZ14"/>
<proteinExistence type="inferred from homology"/>
<comment type="similarity">
    <text evidence="1">Belongs to the RutC family.</text>
</comment>